<evidence type="ECO:0000256" key="1">
    <source>
        <dbReference type="SAM" id="MobiDB-lite"/>
    </source>
</evidence>
<evidence type="ECO:0000313" key="2">
    <source>
        <dbReference type="EMBL" id="HAF1791876.1"/>
    </source>
</evidence>
<proteinExistence type="predicted"/>
<feature type="region of interest" description="Disordered" evidence="1">
    <location>
        <begin position="399"/>
        <end position="429"/>
    </location>
</feature>
<name>A0A743HLI7_SALER</name>
<reference evidence="2" key="2">
    <citation type="submission" date="2020-02" db="EMBL/GenBank/DDBJ databases">
        <authorList>
            <consortium name="NCBI Pathogen Detection Project"/>
        </authorList>
    </citation>
    <scope>NUCLEOTIDE SEQUENCE</scope>
    <source>
        <strain evidence="2">MA.AU5 KAK-SR</strain>
    </source>
</reference>
<feature type="region of interest" description="Disordered" evidence="1">
    <location>
        <begin position="97"/>
        <end position="120"/>
    </location>
</feature>
<feature type="compositionally biased region" description="Polar residues" evidence="1">
    <location>
        <begin position="101"/>
        <end position="115"/>
    </location>
</feature>
<reference evidence="2" key="1">
    <citation type="journal article" date="2018" name="Genome Biol.">
        <title>SKESA: strategic k-mer extension for scrupulous assemblies.</title>
        <authorList>
            <person name="Souvorov A."/>
            <person name="Agarwala R."/>
            <person name="Lipman D.J."/>
        </authorList>
    </citation>
    <scope>NUCLEOTIDE SEQUENCE</scope>
    <source>
        <strain evidence="2">MA.AU5 KAK-SR</strain>
    </source>
</reference>
<sequence length="605" mass="66133">MTTELKPYGGSYFPKIGALKKNPDLKPFAIAVNAASRAIAEAAIFVKFASEFPQLIDDYFKVKIWEDRPGLPRPAFDVFSNDFYDDTVIWNAETGEPESVQAESGNAETSEQSPENPADKMTTVRNLSTNYRAGSLVLFGAVEEITASQYSQIIDLINSDEASFLREQAEAVSRDRRVMALSPERQMELLAHVRQKSRPTAQWTDIAKIITAWLDTPPHKREPTKDGAANAAAKPGRTISELQQAAVQMRRYVALGVLARSMDFDIHCPPVGIELRVNSLMSDKNDSEVGDWVACITRTPGWANFAAAAIVAIIKTRGENFHIYPGQVREYIDTCIASFDFVTPPPLVIDIACGRSSAPLPLIKNIPDENKQESWAKSGNDEINADIDRDLAVAAENDNSADATPELSASNAGSTENIPDATVEDVREPVNNREIEIAHALNDLMSGRTNIMSSDEVTGVLACTGHLVSHVLPLLLDDIVVTEYCLSPDFTDDEIHDVATSVLDSWDESEHVRHKIAMDAIVEYRKPAPPKPVVIEPPVITLKPGGGEQTQQPTTPAAGGLTYQQQLTIAALQGMCANPAYRADYDDLPQMAVMLAVCVINAECE</sequence>
<dbReference type="AlphaFoldDB" id="A0A743HLI7"/>
<protein>
    <submittedName>
        <fullName evidence="2">Uncharacterized protein</fullName>
    </submittedName>
</protein>
<accession>A0A743HLI7</accession>
<organism evidence="2">
    <name type="scientific">Salmonella enterica</name>
    <name type="common">Salmonella choleraesuis</name>
    <dbReference type="NCBI Taxonomy" id="28901"/>
    <lineage>
        <taxon>Bacteria</taxon>
        <taxon>Pseudomonadati</taxon>
        <taxon>Pseudomonadota</taxon>
        <taxon>Gammaproteobacteria</taxon>
        <taxon>Enterobacterales</taxon>
        <taxon>Enterobacteriaceae</taxon>
        <taxon>Salmonella</taxon>
    </lineage>
</organism>
<feature type="compositionally biased region" description="Polar residues" evidence="1">
    <location>
        <begin position="399"/>
        <end position="417"/>
    </location>
</feature>
<comment type="caution">
    <text evidence="2">The sequence shown here is derived from an EMBL/GenBank/DDBJ whole genome shotgun (WGS) entry which is preliminary data.</text>
</comment>
<dbReference type="EMBL" id="DAAUKB010000004">
    <property type="protein sequence ID" value="HAF1791876.1"/>
    <property type="molecule type" value="Genomic_DNA"/>
</dbReference>
<gene>
    <name evidence="2" type="ORF">G9B33_002897</name>
</gene>